<keyword evidence="4" id="KW-0187">Copper transport</keyword>
<keyword evidence="1 4" id="KW-0812">Transmembrane</keyword>
<keyword evidence="4" id="KW-0406">Ion transport</keyword>
<evidence type="ECO:0000313" key="6">
    <source>
        <dbReference type="Proteomes" id="UP000297777"/>
    </source>
</evidence>
<dbReference type="GO" id="GO:0005886">
    <property type="term" value="C:plasma membrane"/>
    <property type="evidence" value="ECO:0007669"/>
    <property type="project" value="TreeGrafter"/>
</dbReference>
<keyword evidence="4" id="KW-0813">Transport</keyword>
<gene>
    <name evidence="5" type="ORF">BTUL_0064g00230</name>
</gene>
<dbReference type="Pfam" id="PF04145">
    <property type="entry name" value="Ctr"/>
    <property type="match status" value="1"/>
</dbReference>
<proteinExistence type="inferred from homology"/>
<evidence type="ECO:0000256" key="4">
    <source>
        <dbReference type="RuleBase" id="RU367022"/>
    </source>
</evidence>
<feature type="transmembrane region" description="Helical" evidence="4">
    <location>
        <begin position="209"/>
        <end position="229"/>
    </location>
</feature>
<accession>A0A4Z1ESC7</accession>
<dbReference type="GO" id="GO:0005375">
    <property type="term" value="F:copper ion transmembrane transporter activity"/>
    <property type="evidence" value="ECO:0007669"/>
    <property type="project" value="UniProtKB-UniRule"/>
</dbReference>
<dbReference type="OrthoDB" id="73901at2759"/>
<reference evidence="5 6" key="1">
    <citation type="submission" date="2017-12" db="EMBL/GenBank/DDBJ databases">
        <title>Comparative genomics of Botrytis spp.</title>
        <authorList>
            <person name="Valero-Jimenez C.A."/>
            <person name="Tapia P."/>
            <person name="Veloso J."/>
            <person name="Silva-Moreno E."/>
            <person name="Staats M."/>
            <person name="Valdes J.H."/>
            <person name="Van Kan J.A.L."/>
        </authorList>
    </citation>
    <scope>NUCLEOTIDE SEQUENCE [LARGE SCALE GENOMIC DNA]</scope>
    <source>
        <strain evidence="5 6">Bt9001</strain>
    </source>
</reference>
<keyword evidence="4" id="KW-0186">Copper</keyword>
<dbReference type="InterPro" id="IPR007274">
    <property type="entry name" value="Cop_transporter"/>
</dbReference>
<evidence type="ECO:0000256" key="2">
    <source>
        <dbReference type="ARBA" id="ARBA00022989"/>
    </source>
</evidence>
<keyword evidence="6" id="KW-1185">Reference proteome</keyword>
<dbReference type="PANTHER" id="PTHR12483:SF120">
    <property type="entry name" value="HIGH-AFFINITY COPPER TRANSPORTER CTRA2"/>
    <property type="match status" value="1"/>
</dbReference>
<comment type="caution">
    <text evidence="5">The sequence shown here is derived from an EMBL/GenBank/DDBJ whole genome shotgun (WGS) entry which is preliminary data.</text>
</comment>
<comment type="similarity">
    <text evidence="4">Belongs to the copper transporter (Ctr) (TC 1.A.56) family. SLC31A subfamily.</text>
</comment>
<sequence length="234" mass="25650">MSYDKDNWVNGIRSGLGVLRWMIKESQSCKKEASTKHFANYNILQTQPTMGMSMPSSTGSMAMSMSPTSTMSGMSMASSTSSSMSISSDTMMNMESMAMTFFISSSTPLYSTDWAPSTIGQYAGTCIFLIAFAAIFRALLAVRVHFYQLLAAVDTRRSGGMVYESHREEKSIRRQWRAREAILLGLIDVLLAGVGYLLMIAVMTMNVGYFLSVLAGVFVGGVLFGRYLADSLAH</sequence>
<feature type="transmembrane region" description="Helical" evidence="4">
    <location>
        <begin position="181"/>
        <end position="203"/>
    </location>
</feature>
<protein>
    <recommendedName>
        <fullName evidence="4">Copper transport protein</fullName>
    </recommendedName>
</protein>
<organism evidence="5 6">
    <name type="scientific">Botrytis tulipae</name>
    <dbReference type="NCBI Taxonomy" id="87230"/>
    <lineage>
        <taxon>Eukaryota</taxon>
        <taxon>Fungi</taxon>
        <taxon>Dikarya</taxon>
        <taxon>Ascomycota</taxon>
        <taxon>Pezizomycotina</taxon>
        <taxon>Leotiomycetes</taxon>
        <taxon>Helotiales</taxon>
        <taxon>Sclerotiniaceae</taxon>
        <taxon>Botrytis</taxon>
    </lineage>
</organism>
<dbReference type="PANTHER" id="PTHR12483">
    <property type="entry name" value="SOLUTE CARRIER FAMILY 31 COPPER TRANSPORTERS"/>
    <property type="match status" value="1"/>
</dbReference>
<evidence type="ECO:0000256" key="3">
    <source>
        <dbReference type="ARBA" id="ARBA00023136"/>
    </source>
</evidence>
<dbReference type="AlphaFoldDB" id="A0A4Z1ESC7"/>
<keyword evidence="2 4" id="KW-1133">Transmembrane helix</keyword>
<evidence type="ECO:0000256" key="1">
    <source>
        <dbReference type="ARBA" id="ARBA00022692"/>
    </source>
</evidence>
<keyword evidence="3 4" id="KW-0472">Membrane</keyword>
<dbReference type="Proteomes" id="UP000297777">
    <property type="component" value="Unassembled WGS sequence"/>
</dbReference>
<feature type="transmembrane region" description="Helical" evidence="4">
    <location>
        <begin position="122"/>
        <end position="140"/>
    </location>
</feature>
<name>A0A4Z1ESC7_9HELO</name>
<evidence type="ECO:0000313" key="5">
    <source>
        <dbReference type="EMBL" id="TGO13722.1"/>
    </source>
</evidence>
<comment type="subcellular location">
    <subcellularLocation>
        <location evidence="4">Membrane</location>
        <topology evidence="4">Multi-pass membrane protein</topology>
    </subcellularLocation>
</comment>
<dbReference type="EMBL" id="PQXH01000064">
    <property type="protein sequence ID" value="TGO13722.1"/>
    <property type="molecule type" value="Genomic_DNA"/>
</dbReference>